<keyword evidence="2" id="KW-1185">Reference proteome</keyword>
<reference evidence="1 2" key="1">
    <citation type="submission" date="2017-09" db="EMBL/GenBank/DDBJ databases">
        <title>WGS assembly of Aquilegia coerulea Goldsmith.</title>
        <authorList>
            <person name="Hodges S."/>
            <person name="Kramer E."/>
            <person name="Nordborg M."/>
            <person name="Tomkins J."/>
            <person name="Borevitz J."/>
            <person name="Derieg N."/>
            <person name="Yan J."/>
            <person name="Mihaltcheva S."/>
            <person name="Hayes R.D."/>
            <person name="Rokhsar D."/>
        </authorList>
    </citation>
    <scope>NUCLEOTIDE SEQUENCE [LARGE SCALE GENOMIC DNA]</scope>
    <source>
        <strain evidence="2">cv. Goldsmith</strain>
    </source>
</reference>
<accession>A0A2G5D4B4</accession>
<sequence length="161" mass="18625">MALGGRMVITFVGRRSLDTSSAECGLFWELLAKSLEDMISKRLNWIHSTYIPYYAPHIEEVKTIIRSEGSFDLDRIEAFDVDWDTSEDYMDREYVSDKLKSGNYVAMTLRPACDMVASHFGIEEMNMDYLFSRHAHHVGETELLAKDRPKHHLLVLCMSKK</sequence>
<dbReference type="GO" id="GO:0008168">
    <property type="term" value="F:methyltransferase activity"/>
    <property type="evidence" value="ECO:0007669"/>
    <property type="project" value="InterPro"/>
</dbReference>
<evidence type="ECO:0000313" key="1">
    <source>
        <dbReference type="EMBL" id="PIA38333.1"/>
    </source>
</evidence>
<dbReference type="Proteomes" id="UP000230069">
    <property type="component" value="Unassembled WGS sequence"/>
</dbReference>
<name>A0A2G5D4B4_AQUCA</name>
<dbReference type="OrthoDB" id="1523883at2759"/>
<organism evidence="1 2">
    <name type="scientific">Aquilegia coerulea</name>
    <name type="common">Rocky mountain columbine</name>
    <dbReference type="NCBI Taxonomy" id="218851"/>
    <lineage>
        <taxon>Eukaryota</taxon>
        <taxon>Viridiplantae</taxon>
        <taxon>Streptophyta</taxon>
        <taxon>Embryophyta</taxon>
        <taxon>Tracheophyta</taxon>
        <taxon>Spermatophyta</taxon>
        <taxon>Magnoliopsida</taxon>
        <taxon>Ranunculales</taxon>
        <taxon>Ranunculaceae</taxon>
        <taxon>Thalictroideae</taxon>
        <taxon>Aquilegia</taxon>
    </lineage>
</organism>
<dbReference type="InParanoid" id="A0A2G5D4B4"/>
<dbReference type="EMBL" id="KZ305045">
    <property type="protein sequence ID" value="PIA38333.1"/>
    <property type="molecule type" value="Genomic_DNA"/>
</dbReference>
<dbReference type="STRING" id="218851.A0A2G5D4B4"/>
<dbReference type="AlphaFoldDB" id="A0A2G5D4B4"/>
<dbReference type="InterPro" id="IPR029063">
    <property type="entry name" value="SAM-dependent_MTases_sf"/>
</dbReference>
<evidence type="ECO:0008006" key="3">
    <source>
        <dbReference type="Google" id="ProtNLM"/>
    </source>
</evidence>
<dbReference type="Pfam" id="PF03492">
    <property type="entry name" value="Methyltransf_7"/>
    <property type="match status" value="1"/>
</dbReference>
<dbReference type="SUPFAM" id="SSF53335">
    <property type="entry name" value="S-adenosyl-L-methionine-dependent methyltransferases"/>
    <property type="match status" value="1"/>
</dbReference>
<dbReference type="Gene3D" id="3.40.50.150">
    <property type="entry name" value="Vaccinia Virus protein VP39"/>
    <property type="match status" value="1"/>
</dbReference>
<proteinExistence type="predicted"/>
<protein>
    <recommendedName>
        <fullName evidence="3">SAM-dependent methyltransferase Erg6/SMT-type domain-containing protein</fullName>
    </recommendedName>
</protein>
<gene>
    <name evidence="1" type="ORF">AQUCO_02800187v1</name>
</gene>
<dbReference type="InterPro" id="IPR005299">
    <property type="entry name" value="MeTrfase_7"/>
</dbReference>
<evidence type="ECO:0000313" key="2">
    <source>
        <dbReference type="Proteomes" id="UP000230069"/>
    </source>
</evidence>
<dbReference type="PANTHER" id="PTHR31009">
    <property type="entry name" value="S-ADENOSYL-L-METHIONINE:CARBOXYL METHYLTRANSFERASE FAMILY PROTEIN"/>
    <property type="match status" value="1"/>
</dbReference>